<comment type="caution">
    <text evidence="2">The sequence shown here is derived from an EMBL/GenBank/DDBJ whole genome shotgun (WGS) entry which is preliminary data.</text>
</comment>
<reference evidence="2" key="1">
    <citation type="submission" date="2023-05" db="EMBL/GenBank/DDBJ databases">
        <title>Mycoplasma phocimorsus sp. nov., isolated from Scandinavian patients with seal finger or septic arthritis after contact with seals.</title>
        <authorList>
            <person name="Skafte-Holm A."/>
            <person name="Pedersen T.R."/>
            <person name="Froelund M."/>
            <person name="Stegger M."/>
            <person name="Qvortrup K."/>
            <person name="Michaels D.L."/>
            <person name="Brown D.R."/>
            <person name="Jensen J.S."/>
        </authorList>
    </citation>
    <scope>NUCLEOTIDE SEQUENCE</scope>
    <source>
        <strain evidence="2">M5725</strain>
    </source>
</reference>
<dbReference type="RefSeq" id="WP_283827120.1">
    <property type="nucleotide sequence ID" value="NZ_JASDDP010000008.1"/>
</dbReference>
<proteinExistence type="predicted"/>
<name>A0AAJ1PQQ1_9MOLU</name>
<sequence>MKYYKEELIQKEKETNMEKTGKIKASKNFLKSCVFWFFAVPFLLVVTSIALTILASINMKETISSIEEMILPIIKERLLQLKLEFNENIFFKQNNLLSIYTSLFGANSWWYSVIAYMTIPFFSFYIFIIFLFMSATESMKKRIIKKFIVFESIMILALIGLIVLVIMYKLEIDETKLISTIEKIKMSSIKDWYIPTV</sequence>
<feature type="transmembrane region" description="Helical" evidence="1">
    <location>
        <begin position="34"/>
        <end position="57"/>
    </location>
</feature>
<dbReference type="Proteomes" id="UP001224428">
    <property type="component" value="Unassembled WGS sequence"/>
</dbReference>
<accession>A0AAJ1PQQ1</accession>
<evidence type="ECO:0000313" key="2">
    <source>
        <dbReference type="EMBL" id="MDJ1645589.1"/>
    </source>
</evidence>
<evidence type="ECO:0000313" key="3">
    <source>
        <dbReference type="Proteomes" id="UP001224428"/>
    </source>
</evidence>
<keyword evidence="1" id="KW-1133">Transmembrane helix</keyword>
<feature type="transmembrane region" description="Helical" evidence="1">
    <location>
        <begin position="147"/>
        <end position="168"/>
    </location>
</feature>
<dbReference type="EMBL" id="JASDDP010000008">
    <property type="protein sequence ID" value="MDJ1645589.1"/>
    <property type="molecule type" value="Genomic_DNA"/>
</dbReference>
<organism evidence="2 3">
    <name type="scientific">Mycoplasma phocimorsus</name>
    <dbReference type="NCBI Taxonomy" id="3045839"/>
    <lineage>
        <taxon>Bacteria</taxon>
        <taxon>Bacillati</taxon>
        <taxon>Mycoplasmatota</taxon>
        <taxon>Mollicutes</taxon>
        <taxon>Mycoplasmataceae</taxon>
        <taxon>Mycoplasma</taxon>
    </lineage>
</organism>
<feature type="transmembrane region" description="Helical" evidence="1">
    <location>
        <begin position="109"/>
        <end position="135"/>
    </location>
</feature>
<keyword evidence="3" id="KW-1185">Reference proteome</keyword>
<gene>
    <name evidence="2" type="ORF">QLQ80_00595</name>
</gene>
<dbReference type="AlphaFoldDB" id="A0AAJ1PQQ1"/>
<keyword evidence="1" id="KW-0472">Membrane</keyword>
<protein>
    <submittedName>
        <fullName evidence="2">Uncharacterized protein</fullName>
    </submittedName>
</protein>
<evidence type="ECO:0000256" key="1">
    <source>
        <dbReference type="SAM" id="Phobius"/>
    </source>
</evidence>
<keyword evidence="1" id="KW-0812">Transmembrane</keyword>